<name>A0A7I5E7K9_HAECO</name>
<organism evidence="2 3">
    <name type="scientific">Haemonchus contortus</name>
    <name type="common">Barber pole worm</name>
    <dbReference type="NCBI Taxonomy" id="6289"/>
    <lineage>
        <taxon>Eukaryota</taxon>
        <taxon>Metazoa</taxon>
        <taxon>Ecdysozoa</taxon>
        <taxon>Nematoda</taxon>
        <taxon>Chromadorea</taxon>
        <taxon>Rhabditida</taxon>
        <taxon>Rhabditina</taxon>
        <taxon>Rhabditomorpha</taxon>
        <taxon>Strongyloidea</taxon>
        <taxon>Trichostrongylidae</taxon>
        <taxon>Haemonchus</taxon>
    </lineage>
</organism>
<dbReference type="InterPro" id="IPR043128">
    <property type="entry name" value="Rev_trsase/Diguanyl_cyclase"/>
</dbReference>
<dbReference type="Proteomes" id="UP000025227">
    <property type="component" value="Unplaced"/>
</dbReference>
<reference evidence="3" key="1">
    <citation type="submission" date="2020-12" db="UniProtKB">
        <authorList>
            <consortium name="WormBaseParasite"/>
        </authorList>
    </citation>
    <scope>IDENTIFICATION</scope>
    <source>
        <strain evidence="3">MHco3</strain>
    </source>
</reference>
<proteinExistence type="predicted"/>
<dbReference type="PANTHER" id="PTHR47027">
    <property type="entry name" value="REVERSE TRANSCRIPTASE DOMAIN-CONTAINING PROTEIN"/>
    <property type="match status" value="1"/>
</dbReference>
<evidence type="ECO:0000313" key="3">
    <source>
        <dbReference type="WBParaSite" id="HCON_00050270-00001"/>
    </source>
</evidence>
<dbReference type="WBParaSite" id="HCON_00050270-00001">
    <property type="protein sequence ID" value="HCON_00050270-00001"/>
    <property type="gene ID" value="HCON_00050270"/>
</dbReference>
<protein>
    <submittedName>
        <fullName evidence="3">Reverse transcriptase domain-containing protein</fullName>
    </submittedName>
</protein>
<dbReference type="Gene3D" id="3.30.70.270">
    <property type="match status" value="1"/>
</dbReference>
<sequence length="154" mass="17653">MCPSKTPLERQRCNSFSVAETSDPRQPHHIYFSLQERSITILNTIRRTLQFLTKYLTKHMSTMVTFSAALENIMRHLEWEDLGVKVDGRFLHHLRFADDIVLITPNIERAERMLAEFDSACGKIGLKLNLTKMMFMKNGPVPDAPCTINGTNIS</sequence>
<accession>A0A7I5E7K9</accession>
<evidence type="ECO:0000259" key="1">
    <source>
        <dbReference type="Pfam" id="PF00078"/>
    </source>
</evidence>
<dbReference type="InterPro" id="IPR043502">
    <property type="entry name" value="DNA/RNA_pol_sf"/>
</dbReference>
<dbReference type="AlphaFoldDB" id="A0A7I5E7K9"/>
<evidence type="ECO:0000313" key="2">
    <source>
        <dbReference type="Proteomes" id="UP000025227"/>
    </source>
</evidence>
<keyword evidence="2" id="KW-1185">Reference proteome</keyword>
<feature type="domain" description="Reverse transcriptase" evidence="1">
    <location>
        <begin position="67"/>
        <end position="136"/>
    </location>
</feature>
<dbReference type="PANTHER" id="PTHR47027:SF20">
    <property type="entry name" value="REVERSE TRANSCRIPTASE-LIKE PROTEIN WITH RNA-DIRECTED DNA POLYMERASE DOMAIN"/>
    <property type="match status" value="1"/>
</dbReference>
<dbReference type="SUPFAM" id="SSF56672">
    <property type="entry name" value="DNA/RNA polymerases"/>
    <property type="match status" value="1"/>
</dbReference>
<dbReference type="Pfam" id="PF00078">
    <property type="entry name" value="RVT_1"/>
    <property type="match status" value="1"/>
</dbReference>
<dbReference type="InterPro" id="IPR000477">
    <property type="entry name" value="RT_dom"/>
</dbReference>